<reference evidence="2" key="1">
    <citation type="journal article" date="2023" name="Plant J.">
        <title>Genome sequences and population genomics provide insights into the demographic history, inbreeding, and mutation load of two 'living fossil' tree species of Dipteronia.</title>
        <authorList>
            <person name="Feng Y."/>
            <person name="Comes H.P."/>
            <person name="Chen J."/>
            <person name="Zhu S."/>
            <person name="Lu R."/>
            <person name="Zhang X."/>
            <person name="Li P."/>
            <person name="Qiu J."/>
            <person name="Olsen K.M."/>
            <person name="Qiu Y."/>
        </authorList>
    </citation>
    <scope>NUCLEOTIDE SEQUENCE</scope>
    <source>
        <strain evidence="2">NBL</strain>
    </source>
</reference>
<gene>
    <name evidence="2" type="ORF">Dsin_006683</name>
</gene>
<dbReference type="EMBL" id="JANJYJ010000002">
    <property type="protein sequence ID" value="KAK3226821.1"/>
    <property type="molecule type" value="Genomic_DNA"/>
</dbReference>
<evidence type="ECO:0000313" key="3">
    <source>
        <dbReference type="Proteomes" id="UP001281410"/>
    </source>
</evidence>
<comment type="caution">
    <text evidence="2">The sequence shown here is derived from an EMBL/GenBank/DDBJ whole genome shotgun (WGS) entry which is preliminary data.</text>
</comment>
<name>A0AAE0EFV1_9ROSI</name>
<dbReference type="AlphaFoldDB" id="A0AAE0EFV1"/>
<sequence length="99" mass="10705">MPKPEGGFSGQTSNYQQNRGPGYSQASVKQPMGGRQNVLVWVEVDFLFVRHVIQGHRGPQAVGSTTIGKTRASVAVVGGNQQIDQPSRPRTQARVFALT</sequence>
<proteinExistence type="predicted"/>
<evidence type="ECO:0000256" key="1">
    <source>
        <dbReference type="SAM" id="MobiDB-lite"/>
    </source>
</evidence>
<protein>
    <submittedName>
        <fullName evidence="2">Uncharacterized protein</fullName>
    </submittedName>
</protein>
<accession>A0AAE0EFV1</accession>
<feature type="compositionally biased region" description="Polar residues" evidence="1">
    <location>
        <begin position="10"/>
        <end position="28"/>
    </location>
</feature>
<keyword evidence="3" id="KW-1185">Reference proteome</keyword>
<feature type="region of interest" description="Disordered" evidence="1">
    <location>
        <begin position="1"/>
        <end position="29"/>
    </location>
</feature>
<organism evidence="2 3">
    <name type="scientific">Dipteronia sinensis</name>
    <dbReference type="NCBI Taxonomy" id="43782"/>
    <lineage>
        <taxon>Eukaryota</taxon>
        <taxon>Viridiplantae</taxon>
        <taxon>Streptophyta</taxon>
        <taxon>Embryophyta</taxon>
        <taxon>Tracheophyta</taxon>
        <taxon>Spermatophyta</taxon>
        <taxon>Magnoliopsida</taxon>
        <taxon>eudicotyledons</taxon>
        <taxon>Gunneridae</taxon>
        <taxon>Pentapetalae</taxon>
        <taxon>rosids</taxon>
        <taxon>malvids</taxon>
        <taxon>Sapindales</taxon>
        <taxon>Sapindaceae</taxon>
        <taxon>Hippocastanoideae</taxon>
        <taxon>Acereae</taxon>
        <taxon>Dipteronia</taxon>
    </lineage>
</organism>
<evidence type="ECO:0000313" key="2">
    <source>
        <dbReference type="EMBL" id="KAK3226821.1"/>
    </source>
</evidence>
<dbReference type="Proteomes" id="UP001281410">
    <property type="component" value="Unassembled WGS sequence"/>
</dbReference>